<name>A0AAE9WFX3_9SCHI</name>
<dbReference type="Pfam" id="PF00076">
    <property type="entry name" value="RRM_1"/>
    <property type="match status" value="1"/>
</dbReference>
<dbReference type="GO" id="GO:0003723">
    <property type="term" value="F:RNA binding"/>
    <property type="evidence" value="ECO:0007669"/>
    <property type="project" value="UniProtKB-UniRule"/>
</dbReference>
<dbReference type="InterPro" id="IPR045844">
    <property type="entry name" value="RRM_Ist3-like"/>
</dbReference>
<dbReference type="RefSeq" id="XP_056039433.1">
    <property type="nucleotide sequence ID" value="XM_056183781.1"/>
</dbReference>
<dbReference type="InterPro" id="IPR000504">
    <property type="entry name" value="RRM_dom"/>
</dbReference>
<dbReference type="InterPro" id="IPR051847">
    <property type="entry name" value="RNA_proc/Spliceosome_comp"/>
</dbReference>
<dbReference type="PANTHER" id="PTHR45880:SF1">
    <property type="entry name" value="RNA-BINDING MOTIF PROTEIN, X-LINKED 2"/>
    <property type="match status" value="1"/>
</dbReference>
<organism evidence="5 6">
    <name type="scientific">Schizosaccharomyces osmophilus</name>
    <dbReference type="NCBI Taxonomy" id="2545709"/>
    <lineage>
        <taxon>Eukaryota</taxon>
        <taxon>Fungi</taxon>
        <taxon>Dikarya</taxon>
        <taxon>Ascomycota</taxon>
        <taxon>Taphrinomycotina</taxon>
        <taxon>Schizosaccharomycetes</taxon>
        <taxon>Schizosaccharomycetales</taxon>
        <taxon>Schizosaccharomycetaceae</taxon>
        <taxon>Schizosaccharomyces</taxon>
    </lineage>
</organism>
<dbReference type="CDD" id="cd12411">
    <property type="entry name" value="RRM_ist3_like"/>
    <property type="match status" value="1"/>
</dbReference>
<dbReference type="PANTHER" id="PTHR45880">
    <property type="entry name" value="RNA-BINDING MOTIF PROTEIN, X-LINKED 2"/>
    <property type="match status" value="1"/>
</dbReference>
<dbReference type="GO" id="GO:0071013">
    <property type="term" value="C:catalytic step 2 spliceosome"/>
    <property type="evidence" value="ECO:0007669"/>
    <property type="project" value="TreeGrafter"/>
</dbReference>
<evidence type="ECO:0000313" key="6">
    <source>
        <dbReference type="Proteomes" id="UP001212411"/>
    </source>
</evidence>
<keyword evidence="6" id="KW-1185">Reference proteome</keyword>
<dbReference type="Gene3D" id="3.30.70.330">
    <property type="match status" value="1"/>
</dbReference>
<dbReference type="InterPro" id="IPR035979">
    <property type="entry name" value="RBD_domain_sf"/>
</dbReference>
<dbReference type="GO" id="GO:0071011">
    <property type="term" value="C:precatalytic spliceosome"/>
    <property type="evidence" value="ECO:0007669"/>
    <property type="project" value="TreeGrafter"/>
</dbReference>
<dbReference type="EMBL" id="CP115613">
    <property type="protein sequence ID" value="WBW75190.1"/>
    <property type="molecule type" value="Genomic_DNA"/>
</dbReference>
<proteinExistence type="predicted"/>
<evidence type="ECO:0000313" key="5">
    <source>
        <dbReference type="EMBL" id="WBW75190.1"/>
    </source>
</evidence>
<dbReference type="Proteomes" id="UP001212411">
    <property type="component" value="Chromosome 3"/>
</dbReference>
<evidence type="ECO:0000256" key="1">
    <source>
        <dbReference type="ARBA" id="ARBA00022884"/>
    </source>
</evidence>
<feature type="region of interest" description="Disordered" evidence="3">
    <location>
        <begin position="112"/>
        <end position="221"/>
    </location>
</feature>
<evidence type="ECO:0000259" key="4">
    <source>
        <dbReference type="PROSITE" id="PS50102"/>
    </source>
</evidence>
<accession>A0AAE9WFX3</accession>
<dbReference type="KEGG" id="som:SOMG_05006"/>
<feature type="compositionally biased region" description="Basic and acidic residues" evidence="3">
    <location>
        <begin position="151"/>
        <end position="185"/>
    </location>
</feature>
<dbReference type="SUPFAM" id="SSF54928">
    <property type="entry name" value="RNA-binding domain, RBD"/>
    <property type="match status" value="1"/>
</dbReference>
<protein>
    <submittedName>
        <fullName evidence="5">RNA-binding protein Cwf29</fullName>
    </submittedName>
</protein>
<evidence type="ECO:0000256" key="2">
    <source>
        <dbReference type="PROSITE-ProRule" id="PRU00176"/>
    </source>
</evidence>
<gene>
    <name evidence="5" type="primary">cwf29</name>
    <name evidence="5" type="ORF">SOMG_05006</name>
</gene>
<dbReference type="InterPro" id="IPR012677">
    <property type="entry name" value="Nucleotide-bd_a/b_plait_sf"/>
</dbReference>
<feature type="compositionally biased region" description="Basic residues" evidence="3">
    <location>
        <begin position="195"/>
        <end position="213"/>
    </location>
</feature>
<keyword evidence="1 2" id="KW-0694">RNA-binding</keyword>
<dbReference type="PROSITE" id="PS50102">
    <property type="entry name" value="RRM"/>
    <property type="match status" value="1"/>
</dbReference>
<feature type="domain" description="RRM" evidence="4">
    <location>
        <begin position="31"/>
        <end position="109"/>
    </location>
</feature>
<dbReference type="GO" id="GO:0000398">
    <property type="term" value="P:mRNA splicing, via spliceosome"/>
    <property type="evidence" value="ECO:0007669"/>
    <property type="project" value="InterPro"/>
</dbReference>
<dbReference type="AlphaFoldDB" id="A0AAE9WFX3"/>
<evidence type="ECO:0000256" key="3">
    <source>
        <dbReference type="SAM" id="MobiDB-lite"/>
    </source>
</evidence>
<reference evidence="5 6" key="1">
    <citation type="journal article" date="2023" name="G3 (Bethesda)">
        <title>A high-quality reference genome for the fission yeast Schizosaccharomyces osmophilus.</title>
        <authorList>
            <person name="Jia G.S."/>
            <person name="Zhang W.C."/>
            <person name="Liang Y."/>
            <person name="Liu X.H."/>
            <person name="Rhind N."/>
            <person name="Pidoux A."/>
            <person name="Brysch-Herzberg M."/>
            <person name="Du L.L."/>
        </authorList>
    </citation>
    <scope>NUCLEOTIDE SEQUENCE [LARGE SCALE GENOMIC DNA]</scope>
    <source>
        <strain evidence="5 6">CBS 15793</strain>
    </source>
</reference>
<dbReference type="GO" id="GO:0005686">
    <property type="term" value="C:U2 snRNP"/>
    <property type="evidence" value="ECO:0007669"/>
    <property type="project" value="TreeGrafter"/>
</dbReference>
<dbReference type="GeneID" id="80878470"/>
<dbReference type="SMART" id="SM00360">
    <property type="entry name" value="RRM"/>
    <property type="match status" value="1"/>
</dbReference>
<sequence>MNSIRQIERLNEQEMDKPLSSSWHLDYKDSAYVYIGNLDYDLNEEDILNVFSEFGEPTDINLVRDKETKKSKGYCFLKYADQRSTILAVDNMTNVKLLDRLVRVDHVASYRVPKKESEDGTIPSEANNPNLDALYPPAAPQIDQGLTERPPVPEEHTEPLDEKDLLDPMHEYIKNEKRRKLDDKHRSSHTNSDRSRHHRSDRHRHRRQTHRRHRDESLPPN</sequence>